<gene>
    <name evidence="1" type="primary">SWPV1-290</name>
</gene>
<proteinExistence type="predicted"/>
<evidence type="ECO:0000313" key="2">
    <source>
        <dbReference type="Proteomes" id="UP000315116"/>
    </source>
</evidence>
<accession>A0A1V0S8F7</accession>
<dbReference type="EMBL" id="KX857216">
    <property type="protein sequence ID" value="ARF02849.1"/>
    <property type="molecule type" value="Genomic_DNA"/>
</dbReference>
<protein>
    <submittedName>
        <fullName evidence="1">SWPV1-290</fullName>
    </submittedName>
</protein>
<sequence>MASFSIKHTPPDVRKDIKEIINKIPTTFKYHTGEVVSEVITHRNIKFKDPIYVCVEKGVSKVTIFYLQGIGALIFSLKCEDTPDNHHEDCGFINEEEQADIKIEFPCIIIITSTSPLNEFVIVKE</sequence>
<name>A0A1V0S8F7_CNPV</name>
<dbReference type="Proteomes" id="UP000315116">
    <property type="component" value="Segment"/>
</dbReference>
<organism evidence="1 2">
    <name type="scientific">Shearwaterpox virus</name>
    <dbReference type="NCBI Taxonomy" id="1974596"/>
    <lineage>
        <taxon>Viruses</taxon>
        <taxon>Varidnaviria</taxon>
        <taxon>Bamfordvirae</taxon>
        <taxon>Nucleocytoviricota</taxon>
        <taxon>Pokkesviricetes</taxon>
        <taxon>Chitovirales</taxon>
        <taxon>Poxviridae</taxon>
        <taxon>Chordopoxvirinae</taxon>
        <taxon>Avipoxvirus</taxon>
        <taxon>Avipoxvirus canarypox</taxon>
        <taxon>Canarypox virus</taxon>
    </lineage>
</organism>
<evidence type="ECO:0000313" key="1">
    <source>
        <dbReference type="EMBL" id="ARF02849.1"/>
    </source>
</evidence>
<reference evidence="1 2" key="1">
    <citation type="journal article" date="2017" name="BMC Genomics">
        <title>Genomic characterization of two novel pathogenic avipoxviruses isolated from pacific shearwaters (Ardenna spp.).</title>
        <authorList>
            <person name="Sarker S."/>
            <person name="Das S."/>
            <person name="Lavers J.L."/>
            <person name="Hutton I."/>
            <person name="Helbig K."/>
            <person name="Imbery J."/>
            <person name="Upton C."/>
            <person name="Raidal S.R."/>
        </authorList>
    </citation>
    <scope>NUCLEOTIDE SEQUENCE [LARGE SCALE GENOMIC DNA]</scope>
    <source>
        <strain evidence="1 2">SWPV-1</strain>
    </source>
</reference>